<evidence type="ECO:0000256" key="1">
    <source>
        <dbReference type="SAM" id="SignalP"/>
    </source>
</evidence>
<feature type="signal peptide" evidence="1">
    <location>
        <begin position="1"/>
        <end position="23"/>
    </location>
</feature>
<dbReference type="AlphaFoldDB" id="A0A397S4S4"/>
<dbReference type="Proteomes" id="UP000265703">
    <property type="component" value="Unassembled WGS sequence"/>
</dbReference>
<evidence type="ECO:0000313" key="3">
    <source>
        <dbReference type="Proteomes" id="UP000265703"/>
    </source>
</evidence>
<protein>
    <submittedName>
        <fullName evidence="2">Uncharacterized protein</fullName>
    </submittedName>
</protein>
<accession>A0A397S4S4</accession>
<name>A0A397S4S4_9GLOM</name>
<gene>
    <name evidence="2" type="ORF">C1645_837718</name>
</gene>
<sequence length="105" mass="11929">MSRNSLVYFLLWILLQILVEVNCQMMPFKPSVSQRYTAIFIDNKLYILGGNLSSIDILPPHECATSVIGGANNDTLFLYGGFTYDQTMALVYTYDSLDSIDQNRF</sequence>
<dbReference type="InterPro" id="IPR015915">
    <property type="entry name" value="Kelch-typ_b-propeller"/>
</dbReference>
<feature type="chain" id="PRO_5017430709" evidence="1">
    <location>
        <begin position="24"/>
        <end position="105"/>
    </location>
</feature>
<comment type="caution">
    <text evidence="2">The sequence shown here is derived from an EMBL/GenBank/DDBJ whole genome shotgun (WGS) entry which is preliminary data.</text>
</comment>
<dbReference type="SUPFAM" id="SSF117281">
    <property type="entry name" value="Kelch motif"/>
    <property type="match status" value="1"/>
</dbReference>
<proteinExistence type="predicted"/>
<keyword evidence="3" id="KW-1185">Reference proteome</keyword>
<organism evidence="2 3">
    <name type="scientific">Glomus cerebriforme</name>
    <dbReference type="NCBI Taxonomy" id="658196"/>
    <lineage>
        <taxon>Eukaryota</taxon>
        <taxon>Fungi</taxon>
        <taxon>Fungi incertae sedis</taxon>
        <taxon>Mucoromycota</taxon>
        <taxon>Glomeromycotina</taxon>
        <taxon>Glomeromycetes</taxon>
        <taxon>Glomerales</taxon>
        <taxon>Glomeraceae</taxon>
        <taxon>Glomus</taxon>
    </lineage>
</organism>
<evidence type="ECO:0000313" key="2">
    <source>
        <dbReference type="EMBL" id="RIA80998.1"/>
    </source>
</evidence>
<dbReference type="OrthoDB" id="2442307at2759"/>
<keyword evidence="1" id="KW-0732">Signal</keyword>
<dbReference type="EMBL" id="QKYT01000865">
    <property type="protein sequence ID" value="RIA80998.1"/>
    <property type="molecule type" value="Genomic_DNA"/>
</dbReference>
<reference evidence="2 3" key="1">
    <citation type="submission" date="2018-06" db="EMBL/GenBank/DDBJ databases">
        <title>Comparative genomics reveals the genomic features of Rhizophagus irregularis, R. cerebriforme, R. diaphanum and Gigaspora rosea, and their symbiotic lifestyle signature.</title>
        <authorList>
            <person name="Morin E."/>
            <person name="San Clemente H."/>
            <person name="Chen E.C.H."/>
            <person name="De La Providencia I."/>
            <person name="Hainaut M."/>
            <person name="Kuo A."/>
            <person name="Kohler A."/>
            <person name="Murat C."/>
            <person name="Tang N."/>
            <person name="Roy S."/>
            <person name="Loubradou J."/>
            <person name="Henrissat B."/>
            <person name="Grigoriev I.V."/>
            <person name="Corradi N."/>
            <person name="Roux C."/>
            <person name="Martin F.M."/>
        </authorList>
    </citation>
    <scope>NUCLEOTIDE SEQUENCE [LARGE SCALE GENOMIC DNA]</scope>
    <source>
        <strain evidence="2 3">DAOM 227022</strain>
    </source>
</reference>